<dbReference type="SMART" id="SM00202">
    <property type="entry name" value="SR"/>
    <property type="match status" value="7"/>
</dbReference>
<evidence type="ECO:0000259" key="15">
    <source>
        <dbReference type="PROSITE" id="PS50011"/>
    </source>
</evidence>
<evidence type="ECO:0000256" key="11">
    <source>
        <dbReference type="PROSITE-ProRule" id="PRU10141"/>
    </source>
</evidence>
<feature type="compositionally biased region" description="Polar residues" evidence="12">
    <location>
        <begin position="37"/>
        <end position="51"/>
    </location>
</feature>
<dbReference type="OrthoDB" id="536948at2759"/>
<dbReference type="SUPFAM" id="SSF56112">
    <property type="entry name" value="Protein kinase-like (PK-like)"/>
    <property type="match status" value="1"/>
</dbReference>
<dbReference type="Pfam" id="PF00530">
    <property type="entry name" value="SRCR"/>
    <property type="match status" value="7"/>
</dbReference>
<dbReference type="Gene3D" id="1.10.510.10">
    <property type="entry name" value="Transferase(Phosphotransferase) domain 1"/>
    <property type="match status" value="1"/>
</dbReference>
<feature type="disulfide bond" evidence="10">
    <location>
        <begin position="719"/>
        <end position="780"/>
    </location>
</feature>
<feature type="compositionally biased region" description="Low complexity" evidence="12">
    <location>
        <begin position="244"/>
        <end position="255"/>
    </location>
</feature>
<feature type="disulfide bond" evidence="10">
    <location>
        <begin position="602"/>
        <end position="666"/>
    </location>
</feature>
<dbReference type="OMA" id="WNANDGD"/>
<feature type="disulfide bond" evidence="10">
    <location>
        <begin position="854"/>
        <end position="864"/>
    </location>
</feature>
<evidence type="ECO:0000256" key="13">
    <source>
        <dbReference type="SAM" id="Phobius"/>
    </source>
</evidence>
<feature type="disulfide bond" evidence="10">
    <location>
        <begin position="434"/>
        <end position="444"/>
    </location>
</feature>
<evidence type="ECO:0000259" key="16">
    <source>
        <dbReference type="PROSITE" id="PS50287"/>
    </source>
</evidence>
<dbReference type="PANTHER" id="PTHR47653">
    <property type="entry name" value="PROTEIN BARK BEETLE"/>
    <property type="match status" value="1"/>
</dbReference>
<dbReference type="FunFam" id="3.10.250.10:FF:000001">
    <property type="entry name" value="Lysyl oxidase 4 isoform X1"/>
    <property type="match status" value="3"/>
</dbReference>
<evidence type="ECO:0000256" key="10">
    <source>
        <dbReference type="PROSITE-ProRule" id="PRU00196"/>
    </source>
</evidence>
<dbReference type="InterPro" id="IPR001190">
    <property type="entry name" value="SRCR"/>
</dbReference>
<feature type="compositionally biased region" description="Polar residues" evidence="12">
    <location>
        <begin position="281"/>
        <end position="299"/>
    </location>
</feature>
<evidence type="ECO:0000256" key="6">
    <source>
        <dbReference type="ARBA" id="ARBA00022840"/>
    </source>
</evidence>
<evidence type="ECO:0000256" key="4">
    <source>
        <dbReference type="ARBA" id="ARBA00022741"/>
    </source>
</evidence>
<feature type="domain" description="SRCR" evidence="16">
    <location>
        <begin position="889"/>
        <end position="989"/>
    </location>
</feature>
<feature type="compositionally biased region" description="Polar residues" evidence="12">
    <location>
        <begin position="98"/>
        <end position="107"/>
    </location>
</feature>
<evidence type="ECO:0000256" key="12">
    <source>
        <dbReference type="SAM" id="MobiDB-lite"/>
    </source>
</evidence>
<dbReference type="Pfam" id="PF07714">
    <property type="entry name" value="PK_Tyr_Ser-Thr"/>
    <property type="match status" value="1"/>
</dbReference>
<keyword evidence="4 11" id="KW-0547">Nucleotide-binding</keyword>
<feature type="disulfide bond" evidence="10">
    <location>
        <begin position="495"/>
        <end position="559"/>
    </location>
</feature>
<feature type="disulfide bond" evidence="10">
    <location>
        <begin position="1018"/>
        <end position="1082"/>
    </location>
</feature>
<protein>
    <recommendedName>
        <fullName evidence="19">Receptor protein-tyrosine kinase</fullName>
    </recommendedName>
</protein>
<feature type="disulfide bond" evidence="10">
    <location>
        <begin position="403"/>
        <end position="464"/>
    </location>
</feature>
<evidence type="ECO:0000256" key="8">
    <source>
        <dbReference type="ARBA" id="ARBA00023157"/>
    </source>
</evidence>
<dbReference type="InterPro" id="IPR000719">
    <property type="entry name" value="Prot_kinase_dom"/>
</dbReference>
<feature type="disulfide bond" evidence="10">
    <location>
        <begin position="958"/>
        <end position="968"/>
    </location>
</feature>
<sequence>MDLSARKTETLFPALLCAVLVAIVWCSVNAESPTTAALMSPSTDYKTQAGTTEYPRDDQTTTDSPTQETPTTAARMSPSTDDLIQADSTEYPRDDLTTTDSPTQESPTAAAFMSQSTDDHTPAGTTNYPRDDEATDSPTQESTTTAALMSPSTDYKTQAGTTEYPRDDQTTTDSPTQESPTTAARMSPSTDYKTPAGTAEYPREDEATDSPTQETPTTASLMSPSTDYKTQAGTTEYPRDDQTTTDSPTQETPTTAARMSPSTDDLIQAGTTEYPRDDLTTTDSPTQETLTNAALTSPSTDDHTQAGTTEYPRDDLTTTDSPTQVASGACSTPDPIAPPYPPSPLTSFSLLKIANEYPFNTYLAVRLRDGGFIYEGRVEVYFNGEWGTVCDDSWDLNDANVVCRELGFGAAVTAASNAAYGQGQGPIQLDNVGCTGQESSIFDCSHNGIQQHNCGHDEDAGVECSGPTPVRLRDGGSIYEGRVEVFDNGEWGTVCDDSWDLNDANVVCRELGFGAALRAASGATYGPGQGPIQLDEVGCTGQESSIFDCSHNGIQQHNCGHHEDAGVECSEPTGLAVRLRDGGSIYEGRVEVYFKGEWGTVCDDSWDLNDANVVCRELGFGAAVTAASNAAYGQGQGPIQLDNVGCTGQESSIFDCSHNGIQQHNCGHHEDAGVECSEPTVRLRDGGSIYEGRVEVHVNGEWGTVCDDSWDLNDANVVCRELGFGAALRAASGATYGPGQGPIQLDEMGCTGQESSIFHCSHPGVQQHNCRHSEDAGVECSEPTVRLRDGGSIYEGRVEVYTDGQWVTVCDHSWDLNNANVICRELRFGAAVTAASDATYGPGQGPIQMYDVECMGQESSIFHCSHAWVQQDNCGHSEDAGVECSVPRVRLRDGGSIYEGRVEVYVNGEWGTVCDDSWDLNDANVVCRELGFGAALRAASGATYGPGQGPIQLDEVGCTGQESSIFDCSHNGIQQHNCGHHEDAGVECSESTVRLRDGGSIYEGRVEVYVNGEWGTVCDDSWDLNDANVVCRELGFGAAVTAATGATYGQGQGPIQMDEVGCTGQESSIFHCSHLGVEDQDCWHFEDAGVECSELTAIESAAPFTELTSESFNMTTAPVKSLAPVTTPPITKTEAIESAAPSTEWTETTSSVKSLAPVTTLPITKTEGTGSRTVLIPVVTVVIILIILAVIVGIVFLRHLKGRRQPAGDLELISFDNQISQDGVSDYESRISPHEVSDYDNVARDCTSSLEVVAVNMSSPTCEDVGLPSWAQSWNIPFRNMMIGEKVLGKGNFGEVRDGAVKVEGEVFKAAIKTLKASESNNDRQNFMEEFRTLTKIGRHPNVVSILGACQHDDILYVALEFMPNGDLRTYLRNARSQDDDEQSTLSSEKLIQFALDVAKGMQHLAALRVIHRDLAARNILLDNQLVAKVSDFGLSRGEDIYVQTSQTRVPTRWLSLESLTYNAYSSKSDVWSFGILLWEIATLGATPYENIKTKDLMSRLEIGYRMAKPSNCDDEIYNLMLMCWQVDPAKRPSFNQLVTRLTSMVDNPNEQTYMHMLPKTEEYMHMMIRPEFDDN</sequence>
<evidence type="ECO:0000256" key="7">
    <source>
        <dbReference type="ARBA" id="ARBA00023137"/>
    </source>
</evidence>
<keyword evidence="13" id="KW-0812">Transmembrane</keyword>
<feature type="disulfide bond" evidence="10">
    <location>
        <begin position="539"/>
        <end position="549"/>
    </location>
</feature>
<evidence type="ECO:0000256" key="3">
    <source>
        <dbReference type="ARBA" id="ARBA00022737"/>
    </source>
</evidence>
<keyword evidence="2 14" id="KW-0732">Signal</keyword>
<dbReference type="Gene3D" id="3.30.200.20">
    <property type="entry name" value="Phosphorylase Kinase, domain 1"/>
    <property type="match status" value="1"/>
</dbReference>
<feature type="compositionally biased region" description="Polar residues" evidence="12">
    <location>
        <begin position="136"/>
        <end position="161"/>
    </location>
</feature>
<dbReference type="Proteomes" id="UP000887568">
    <property type="component" value="Unplaced"/>
</dbReference>
<evidence type="ECO:0000256" key="5">
    <source>
        <dbReference type="ARBA" id="ARBA00022777"/>
    </source>
</evidence>
<dbReference type="InterPro" id="IPR001245">
    <property type="entry name" value="Ser-Thr/Tyr_kinase_cat_dom"/>
</dbReference>
<feature type="compositionally biased region" description="Polar residues" evidence="12">
    <location>
        <begin position="260"/>
        <end position="271"/>
    </location>
</feature>
<dbReference type="InterPro" id="IPR008266">
    <property type="entry name" value="Tyr_kinase_AS"/>
</dbReference>
<evidence type="ECO:0000256" key="2">
    <source>
        <dbReference type="ARBA" id="ARBA00022729"/>
    </source>
</evidence>
<name>A0A913ZP64_PATMI</name>
<evidence type="ECO:0000256" key="14">
    <source>
        <dbReference type="SAM" id="SignalP"/>
    </source>
</evidence>
<keyword evidence="18" id="KW-1185">Reference proteome</keyword>
<feature type="transmembrane region" description="Helical" evidence="13">
    <location>
        <begin position="1174"/>
        <end position="1197"/>
    </location>
</feature>
<dbReference type="InterPro" id="IPR036772">
    <property type="entry name" value="SRCR-like_dom_sf"/>
</dbReference>
<keyword evidence="7" id="KW-0829">Tyrosine-protein kinase</keyword>
<feature type="domain" description="SRCR" evidence="16">
    <location>
        <begin position="470"/>
        <end position="570"/>
    </location>
</feature>
<evidence type="ECO:0000256" key="1">
    <source>
        <dbReference type="ARBA" id="ARBA00022679"/>
    </source>
</evidence>
<dbReference type="PROSITE" id="PS50287">
    <property type="entry name" value="SRCR_2"/>
    <property type="match status" value="7"/>
</dbReference>
<dbReference type="InterPro" id="IPR011009">
    <property type="entry name" value="Kinase-like_dom_sf"/>
</dbReference>
<keyword evidence="1" id="KW-0808">Transferase</keyword>
<keyword evidence="13" id="KW-1133">Transmembrane helix</keyword>
<dbReference type="SUPFAM" id="SSF56487">
    <property type="entry name" value="SRCR-like"/>
    <property type="match status" value="7"/>
</dbReference>
<feature type="domain" description="Protein kinase" evidence="15">
    <location>
        <begin position="1282"/>
        <end position="1555"/>
    </location>
</feature>
<feature type="domain" description="SRCR" evidence="16">
    <location>
        <begin position="577"/>
        <end position="677"/>
    </location>
</feature>
<dbReference type="PROSITE" id="PS00420">
    <property type="entry name" value="SRCR_1"/>
    <property type="match status" value="6"/>
</dbReference>
<reference evidence="17" key="1">
    <citation type="submission" date="2022-11" db="UniProtKB">
        <authorList>
            <consortium name="EnsemblMetazoa"/>
        </authorList>
    </citation>
    <scope>IDENTIFICATION</scope>
</reference>
<feature type="binding site" evidence="11">
    <location>
        <position position="1313"/>
    </location>
    <ligand>
        <name>ATP</name>
        <dbReference type="ChEBI" id="CHEBI:30616"/>
    </ligand>
</feature>
<dbReference type="PROSITE" id="PS00109">
    <property type="entry name" value="PROTEIN_KINASE_TYR"/>
    <property type="match status" value="1"/>
</dbReference>
<feature type="domain" description="SRCR" evidence="16">
    <location>
        <begin position="681"/>
        <end position="781"/>
    </location>
</feature>
<dbReference type="GeneID" id="119725974"/>
<feature type="domain" description="SRCR" evidence="16">
    <location>
        <begin position="785"/>
        <end position="885"/>
    </location>
</feature>
<dbReference type="GO" id="GO:0005524">
    <property type="term" value="F:ATP binding"/>
    <property type="evidence" value="ECO:0007669"/>
    <property type="project" value="UniProtKB-UniRule"/>
</dbReference>
<proteinExistence type="predicted"/>
<dbReference type="PANTHER" id="PTHR47653:SF1">
    <property type="entry name" value="DELETED IN MALIGNANT BRAIN TUMORS 1 PROTEIN"/>
    <property type="match status" value="1"/>
</dbReference>
<dbReference type="CDD" id="cd00192">
    <property type="entry name" value="PTKc"/>
    <property type="match status" value="1"/>
</dbReference>
<feature type="signal peptide" evidence="14">
    <location>
        <begin position="1"/>
        <end position="30"/>
    </location>
</feature>
<dbReference type="RefSeq" id="XP_038053527.1">
    <property type="nucleotide sequence ID" value="XM_038197599.1"/>
</dbReference>
<feature type="disulfide bond" evidence="10">
    <location>
        <begin position="646"/>
        <end position="656"/>
    </location>
</feature>
<dbReference type="EnsemblMetazoa" id="XM_038197599.1">
    <property type="protein sequence ID" value="XP_038053527.1"/>
    <property type="gene ID" value="LOC119725974"/>
</dbReference>
<dbReference type="GO" id="GO:0016020">
    <property type="term" value="C:membrane"/>
    <property type="evidence" value="ECO:0007669"/>
    <property type="project" value="InterPro"/>
</dbReference>
<keyword evidence="5" id="KW-0418">Kinase</keyword>
<dbReference type="PROSITE" id="PS50011">
    <property type="entry name" value="PROTEIN_KINASE_DOM"/>
    <property type="match status" value="1"/>
</dbReference>
<dbReference type="InterPro" id="IPR020635">
    <property type="entry name" value="Tyr_kinase_cat_dom"/>
</dbReference>
<feature type="domain" description="SRCR" evidence="16">
    <location>
        <begin position="993"/>
        <end position="1093"/>
    </location>
</feature>
<feature type="domain" description="SRCR" evidence="16">
    <location>
        <begin position="365"/>
        <end position="465"/>
    </location>
</feature>
<organism evidence="17 18">
    <name type="scientific">Patiria miniata</name>
    <name type="common">Bat star</name>
    <name type="synonym">Asterina miniata</name>
    <dbReference type="NCBI Taxonomy" id="46514"/>
    <lineage>
        <taxon>Eukaryota</taxon>
        <taxon>Metazoa</taxon>
        <taxon>Echinodermata</taxon>
        <taxon>Eleutherozoa</taxon>
        <taxon>Asterozoa</taxon>
        <taxon>Asteroidea</taxon>
        <taxon>Valvatacea</taxon>
        <taxon>Valvatida</taxon>
        <taxon>Asterinidae</taxon>
        <taxon>Patiria</taxon>
    </lineage>
</organism>
<dbReference type="PRINTS" id="PR00109">
    <property type="entry name" value="TYRKINASE"/>
</dbReference>
<dbReference type="InterPro" id="IPR017441">
    <property type="entry name" value="Protein_kinase_ATP_BS"/>
</dbReference>
<feature type="compositionally biased region" description="Polar residues" evidence="12">
    <location>
        <begin position="77"/>
        <end position="88"/>
    </location>
</feature>
<dbReference type="GO" id="GO:0045217">
    <property type="term" value="P:cell-cell junction maintenance"/>
    <property type="evidence" value="ECO:0007669"/>
    <property type="project" value="TreeGrafter"/>
</dbReference>
<dbReference type="InterPro" id="IPR053243">
    <property type="entry name" value="SJ_maturation_regulator"/>
</dbReference>
<feature type="disulfide bond" evidence="10">
    <location>
        <begin position="615"/>
        <end position="676"/>
    </location>
</feature>
<keyword evidence="6 11" id="KW-0067">ATP-binding</keyword>
<feature type="compositionally biased region" description="Polar residues" evidence="12">
    <location>
        <begin position="209"/>
        <end position="234"/>
    </location>
</feature>
<feature type="compositionally biased region" description="Polar residues" evidence="12">
    <location>
        <begin position="318"/>
        <end position="330"/>
    </location>
</feature>
<evidence type="ECO:0008006" key="19">
    <source>
        <dbReference type="Google" id="ProtNLM"/>
    </source>
</evidence>
<feature type="disulfide bond" evidence="10">
    <location>
        <begin position="914"/>
        <end position="978"/>
    </location>
</feature>
<dbReference type="FunFam" id="3.10.250.10:FF:000006">
    <property type="entry name" value="neurotrypsin isoform X2"/>
    <property type="match status" value="4"/>
</dbReference>
<evidence type="ECO:0000313" key="18">
    <source>
        <dbReference type="Proteomes" id="UP000887568"/>
    </source>
</evidence>
<dbReference type="PROSITE" id="PS00107">
    <property type="entry name" value="PROTEIN_KINASE_ATP"/>
    <property type="match status" value="1"/>
</dbReference>
<keyword evidence="9" id="KW-0325">Glycoprotein</keyword>
<feature type="disulfide bond" evidence="10">
    <location>
        <begin position="810"/>
        <end position="874"/>
    </location>
</feature>
<dbReference type="PRINTS" id="PR00258">
    <property type="entry name" value="SPERACTRCPTR"/>
</dbReference>
<feature type="disulfide bond" evidence="10">
    <location>
        <begin position="1031"/>
        <end position="1092"/>
    </location>
</feature>
<feature type="compositionally biased region" description="Polar residues" evidence="12">
    <location>
        <begin position="171"/>
        <end position="192"/>
    </location>
</feature>
<dbReference type="SMART" id="SM00219">
    <property type="entry name" value="TyrKc"/>
    <property type="match status" value="1"/>
</dbReference>
<feature type="region of interest" description="Disordered" evidence="12">
    <location>
        <begin position="37"/>
        <end position="340"/>
    </location>
</feature>
<evidence type="ECO:0000313" key="17">
    <source>
        <dbReference type="EnsemblMetazoa" id="XP_038053527.1"/>
    </source>
</evidence>
<feature type="disulfide bond" evidence="10">
    <location>
        <begin position="390"/>
        <end position="454"/>
    </location>
</feature>
<dbReference type="GO" id="GO:0004713">
    <property type="term" value="F:protein tyrosine kinase activity"/>
    <property type="evidence" value="ECO:0007669"/>
    <property type="project" value="UniProtKB-KW"/>
</dbReference>
<dbReference type="Gene3D" id="3.10.250.10">
    <property type="entry name" value="SRCR-like domain"/>
    <property type="match status" value="7"/>
</dbReference>
<keyword evidence="8 10" id="KW-1015">Disulfide bond</keyword>
<feature type="compositionally biased region" description="Low complexity" evidence="12">
    <location>
        <begin position="61"/>
        <end position="72"/>
    </location>
</feature>
<dbReference type="FunFam" id="1.10.510.10:FF:000554">
    <property type="entry name" value="Predicted protein"/>
    <property type="match status" value="1"/>
</dbReference>
<feature type="disulfide bond" evidence="10">
    <location>
        <begin position="823"/>
        <end position="884"/>
    </location>
</feature>
<feature type="disulfide bond" evidence="10">
    <location>
        <begin position="1062"/>
        <end position="1072"/>
    </location>
</feature>
<feature type="disulfide bond" evidence="10">
    <location>
        <begin position="750"/>
        <end position="760"/>
    </location>
</feature>
<keyword evidence="13" id="KW-0472">Membrane</keyword>
<feature type="chain" id="PRO_5037955089" description="Receptor protein-tyrosine kinase" evidence="14">
    <location>
        <begin position="31"/>
        <end position="1576"/>
    </location>
</feature>
<feature type="disulfide bond" evidence="10">
    <location>
        <begin position="508"/>
        <end position="569"/>
    </location>
</feature>
<keyword evidence="3" id="KW-0677">Repeat</keyword>
<accession>A0A913ZP64</accession>
<feature type="disulfide bond" evidence="10">
    <location>
        <begin position="927"/>
        <end position="988"/>
    </location>
</feature>
<feature type="disulfide bond" evidence="10">
    <location>
        <begin position="706"/>
        <end position="770"/>
    </location>
</feature>
<evidence type="ECO:0000256" key="9">
    <source>
        <dbReference type="ARBA" id="ARBA00023180"/>
    </source>
</evidence>